<reference evidence="7 8" key="1">
    <citation type="submission" date="2017-06" db="EMBL/GenBank/DDBJ databases">
        <title>Comparative genomic analysis of Ambrosia Fusariam Clade fungi.</title>
        <authorList>
            <person name="Stajich J.E."/>
            <person name="Carrillo J."/>
            <person name="Kijimoto T."/>
            <person name="Eskalen A."/>
            <person name="O'Donnell K."/>
            <person name="Kasson M."/>
        </authorList>
    </citation>
    <scope>NUCLEOTIDE SEQUENCE [LARGE SCALE GENOMIC DNA]</scope>
    <source>
        <strain evidence="7 8">UCR1854</strain>
    </source>
</reference>
<dbReference type="InterPro" id="IPR013320">
    <property type="entry name" value="ConA-like_dom_sf"/>
</dbReference>
<sequence>MRRGSLISSRDSEVQMVYRHATTITGLRLLVLAVLATPVAAADDAEFAFNLLTDVAPILALFGDAFAKQFMSESLTWVDHLIFAMVPLGIITAITAAIRVQGMQVAKAFVGRARENRALAEIELMSSTSGEVCELFNGNSIVRAMGKPKIEQFLIFPNEYDALEEEYKRCDDAGEEPKDKSCGIHSLRTATSRMPGESKLMEWKPYSAHSVTMIQEFSESALAFSRRLGRNPLSTIKSLFRSASPTPPGDEKGVGTASHESGHPRLPPEAEPAFSGPPNLQLNLSSDHFDQNTLKKRHELVLAAVAAVLLQAGLIVVAATTAYHLKPGSSSLFEIKVYGFPCYAVGSVLLSIGTGICSFIVEHSTIEHSWEAVNRAGPKTDGEKAKPQHNAPRLIWVQRYQTVNDQSFKGYVILAGPKRRVVTSRRDDDIGKHHLSDDSASEGSHASSDGKNEGFWQWLTVGAALSAGLGFIAQFMGLRGLAFPCSIAQLGAIFIMALIRASIRRRLGRVPVHCLALERYELDFLATQLVFYPEVRASHQPRKGEENYGRDKLPSDFCRWKVKTADPKQQSAFFVQSTPTSQQESENGATISEPAQQHNTTPESEQQHSSATSEPARQHYSTASPKSTAGQHSETPSSQQLIRVRERLGDLSHFTSKSTEGALSLAQSIELFMNSLSPLSKEKKENKRAFSKMNWQIEVTKFTSARMSGDLDTVKIPVERKNSDGKWQVDVAKIDAVLSLWMASIEARKAKDAKDAQQHRDARRGLGNSRHSDDLSPDWMRTKVGDDSRCSFGRIIGDNFNNEILKRDISWWVDSIVAEQSDPAVEDNNNSSDEGSDDGRDAEGNGRVWSRARSSDVELVIGFNGNKPHNGPARELGLTSNDCLHTILAQHLFTSFMWTVVEFLPKNCLNPGIDEIQQEVEIEGPKAFESYNFAQTWLQPRLRHRQLTKIVRKMESYGLGSTTDILLCMVPALSSRHLLPNEAILKLMPRVGPGQGWVETAICHKKLLETIKTDKVSKEDQFSVNIVVASMDFLSFAYEPYDERTKPPEDLDDELGAIAQELLSSKFTTIMERLTPVYRLQCRHGLLYNALQYPAGPVRGLDEDFAQTILGFTRYHFLMFSISGIEDVPMSRYHMRQEIGRAEKTVKARDIFGWTPYHYACLSNHEEVGLMGLFQVLGVVAERLPSMLDNLGRSPIHIAALSGWYNDLRYIFRNLSKEGRKRAIQASGIDDMTLLHLAVRSGSIACLDELMSTAEGKALIAKKDIWGRQALHIASKLGHEGIVTKLLEMGSRSDELDDAGKCPLDYFIQTRWKERAPENIVKGQHSSNHSEGNDFPGSEPEMGSKHLSRENSHLVLKFAMEPHCRYSDGKSFLHFAVQTASDENIRMLVCEKGFDVEARDIDGRTPLHYAILSDRPSVANTLIKDLKANSSAKDSRNTTALMFAVQKNFTDVARTLLDACDPGFVNEVDYDEKAAIHYVRGREMAELLIMNGCNLLATDSHGRTALHAAIDRKDDAALYLLGTGQVQTEPFDNQQKSLLITACDRGFADIVPEILERWPHIINTKDGQYGRPPISCACENGHSDVVAKLLLHEGGERVDVNKTRGWNNCTPLHVAAEAEDSKSLALLLEQSSAEIHRQSRRGETPLTLAVRHDRRDAVRMLLQDQRTTLEERVRYIQDFTSSPSSVLYSIIGDMLRTFADTSLILRYFLWLANNTAVPGAQEPINKFVDDLKQGGWKKLKTPYHLAILLGDAEFLQILKEQNAPQGGLDEDNWSLVDYVKRFDRDGTLTSLFDSLQPLDANIEDKYREPTALICGFPKSQIKVTSCTTEGHNNCSKIHDVEVTEGQWYGLYRRRACIRSDHSIPPSGKYFYFEVEVLGDSESGVVGIGFCGSSNLDDQMPGWFKGSWGYHGDDGRLFIESDTGAAPSSDFGEDGEFKSGDIVGACLNMDTGQGFCTRNGKKLNMGNAFKDHEDSFKYGKMYPCVGFDVGEDGEGLCVRVNFDGSGNHPFMYKGPFEF</sequence>
<evidence type="ECO:0000259" key="6">
    <source>
        <dbReference type="PROSITE" id="PS50188"/>
    </source>
</evidence>
<dbReference type="Gene3D" id="2.60.120.920">
    <property type="match status" value="1"/>
</dbReference>
<dbReference type="Pfam" id="PF12796">
    <property type="entry name" value="Ank_2"/>
    <property type="match status" value="3"/>
</dbReference>
<evidence type="ECO:0000313" key="8">
    <source>
        <dbReference type="Proteomes" id="UP000287124"/>
    </source>
</evidence>
<dbReference type="SMART" id="SM00248">
    <property type="entry name" value="ANK"/>
    <property type="match status" value="12"/>
</dbReference>
<keyword evidence="8" id="KW-1185">Reference proteome</keyword>
<dbReference type="InterPro" id="IPR001870">
    <property type="entry name" value="B30.2/SPRY"/>
</dbReference>
<evidence type="ECO:0000256" key="5">
    <source>
        <dbReference type="SAM" id="Phobius"/>
    </source>
</evidence>
<feature type="repeat" description="ANK" evidence="3">
    <location>
        <begin position="1607"/>
        <end position="1640"/>
    </location>
</feature>
<dbReference type="SUPFAM" id="SSF48403">
    <property type="entry name" value="Ankyrin repeat"/>
    <property type="match status" value="3"/>
</dbReference>
<dbReference type="InterPro" id="IPR003877">
    <property type="entry name" value="SPRY_dom"/>
</dbReference>
<dbReference type="SUPFAM" id="SSF49899">
    <property type="entry name" value="Concanavalin A-like lectins/glucanases"/>
    <property type="match status" value="1"/>
</dbReference>
<proteinExistence type="predicted"/>
<feature type="region of interest" description="Disordered" evidence="4">
    <location>
        <begin position="1320"/>
        <end position="1346"/>
    </location>
</feature>
<keyword evidence="2 3" id="KW-0040">ANK repeat</keyword>
<feature type="region of interest" description="Disordered" evidence="4">
    <location>
        <begin position="750"/>
        <end position="780"/>
    </location>
</feature>
<feature type="transmembrane region" description="Helical" evidence="5">
    <location>
        <begin position="481"/>
        <end position="499"/>
    </location>
</feature>
<gene>
    <name evidence="7" type="ORF">BHE90_002705</name>
</gene>
<comment type="caution">
    <text evidence="7">The sequence shown here is derived from an EMBL/GenBank/DDBJ whole genome shotgun (WGS) entry which is preliminary data.</text>
</comment>
<feature type="repeat" description="ANK" evidence="3">
    <location>
        <begin position="1368"/>
        <end position="1401"/>
    </location>
</feature>
<dbReference type="InterPro" id="IPR044736">
    <property type="entry name" value="Gid1/RanBPM/SPLA_SPRY"/>
</dbReference>
<dbReference type="PROSITE" id="PS50088">
    <property type="entry name" value="ANK_REPEAT"/>
    <property type="match status" value="4"/>
</dbReference>
<dbReference type="EMBL" id="MIKF01000023">
    <property type="protein sequence ID" value="RTE82800.1"/>
    <property type="molecule type" value="Genomic_DNA"/>
</dbReference>
<evidence type="ECO:0000256" key="4">
    <source>
        <dbReference type="SAM" id="MobiDB-lite"/>
    </source>
</evidence>
<dbReference type="CDD" id="cd12885">
    <property type="entry name" value="SPRY_RanBP_like"/>
    <property type="match status" value="1"/>
</dbReference>
<feature type="domain" description="B30.2/SPRY" evidence="6">
    <location>
        <begin position="1803"/>
        <end position="2006"/>
    </location>
</feature>
<dbReference type="Pfam" id="PF00622">
    <property type="entry name" value="SPRY"/>
    <property type="match status" value="1"/>
</dbReference>
<dbReference type="InterPro" id="IPR043136">
    <property type="entry name" value="B30.2/SPRY_sf"/>
</dbReference>
<dbReference type="PROSITE" id="PS50188">
    <property type="entry name" value="B302_SPRY"/>
    <property type="match status" value="1"/>
</dbReference>
<evidence type="ECO:0000313" key="7">
    <source>
        <dbReference type="EMBL" id="RTE82800.1"/>
    </source>
</evidence>
<dbReference type="Gene3D" id="1.25.40.20">
    <property type="entry name" value="Ankyrin repeat-containing domain"/>
    <property type="match status" value="3"/>
</dbReference>
<evidence type="ECO:0000256" key="1">
    <source>
        <dbReference type="ARBA" id="ARBA00022737"/>
    </source>
</evidence>
<accession>A0A430M4A6</accession>
<feature type="region of interest" description="Disordered" evidence="4">
    <location>
        <begin position="239"/>
        <end position="277"/>
    </location>
</feature>
<feature type="region of interest" description="Disordered" evidence="4">
    <location>
        <begin position="571"/>
        <end position="639"/>
    </location>
</feature>
<evidence type="ECO:0000256" key="2">
    <source>
        <dbReference type="ARBA" id="ARBA00023043"/>
    </source>
</evidence>
<keyword evidence="5" id="KW-1133">Transmembrane helix</keyword>
<keyword evidence="1" id="KW-0677">Repeat</keyword>
<dbReference type="SMART" id="SM00449">
    <property type="entry name" value="SPRY"/>
    <property type="match status" value="1"/>
</dbReference>
<dbReference type="Proteomes" id="UP000287124">
    <property type="component" value="Unassembled WGS sequence"/>
</dbReference>
<feature type="transmembrane region" description="Helical" evidence="5">
    <location>
        <begin position="337"/>
        <end position="361"/>
    </location>
</feature>
<dbReference type="PANTHER" id="PTHR24198">
    <property type="entry name" value="ANKYRIN REPEAT AND PROTEIN KINASE DOMAIN-CONTAINING PROTEIN"/>
    <property type="match status" value="1"/>
</dbReference>
<dbReference type="PROSITE" id="PS50297">
    <property type="entry name" value="ANK_REP_REGION"/>
    <property type="match status" value="2"/>
</dbReference>
<evidence type="ECO:0000256" key="3">
    <source>
        <dbReference type="PROSITE-ProRule" id="PRU00023"/>
    </source>
</evidence>
<feature type="transmembrane region" description="Helical" evidence="5">
    <location>
        <begin position="300"/>
        <end position="325"/>
    </location>
</feature>
<keyword evidence="5" id="KW-0472">Membrane</keyword>
<protein>
    <recommendedName>
        <fullName evidence="6">B30.2/SPRY domain-containing protein</fullName>
    </recommendedName>
</protein>
<organism evidence="7 8">
    <name type="scientific">Fusarium euwallaceae</name>
    <dbReference type="NCBI Taxonomy" id="1147111"/>
    <lineage>
        <taxon>Eukaryota</taxon>
        <taxon>Fungi</taxon>
        <taxon>Dikarya</taxon>
        <taxon>Ascomycota</taxon>
        <taxon>Pezizomycotina</taxon>
        <taxon>Sordariomycetes</taxon>
        <taxon>Hypocreomycetidae</taxon>
        <taxon>Hypocreales</taxon>
        <taxon>Nectriaceae</taxon>
        <taxon>Fusarium</taxon>
        <taxon>Fusarium solani species complex</taxon>
    </lineage>
</organism>
<dbReference type="PANTHER" id="PTHR24198:SF165">
    <property type="entry name" value="ANKYRIN REPEAT-CONTAINING PROTEIN-RELATED"/>
    <property type="match status" value="1"/>
</dbReference>
<dbReference type="InterPro" id="IPR036770">
    <property type="entry name" value="Ankyrin_rpt-contain_sf"/>
</dbReference>
<feature type="transmembrane region" description="Helical" evidence="5">
    <location>
        <begin position="80"/>
        <end position="98"/>
    </location>
</feature>
<feature type="region of interest" description="Disordered" evidence="4">
    <location>
        <begin position="822"/>
        <end position="848"/>
    </location>
</feature>
<name>A0A430M4A6_9HYPO</name>
<feature type="repeat" description="ANK" evidence="3">
    <location>
        <begin position="1266"/>
        <end position="1298"/>
    </location>
</feature>
<feature type="repeat" description="ANK" evidence="3">
    <location>
        <begin position="1402"/>
        <end position="1424"/>
    </location>
</feature>
<dbReference type="InterPro" id="IPR002110">
    <property type="entry name" value="Ankyrin_rpt"/>
</dbReference>
<keyword evidence="5" id="KW-0812">Transmembrane</keyword>